<evidence type="ECO:0000259" key="3">
    <source>
        <dbReference type="Pfam" id="PF08719"/>
    </source>
</evidence>
<dbReference type="SUPFAM" id="SSF143990">
    <property type="entry name" value="YbiA-like"/>
    <property type="match status" value="1"/>
</dbReference>
<accession>A0A9W4UNL1</accession>
<dbReference type="CDD" id="cd15457">
    <property type="entry name" value="NADAR"/>
    <property type="match status" value="1"/>
</dbReference>
<dbReference type="Pfam" id="PF08719">
    <property type="entry name" value="NADAR"/>
    <property type="match status" value="1"/>
</dbReference>
<gene>
    <name evidence="4" type="ORF">PDIGIT_LOCUS13180</name>
</gene>
<feature type="transmembrane region" description="Helical" evidence="2">
    <location>
        <begin position="113"/>
        <end position="132"/>
    </location>
</feature>
<keyword evidence="2" id="KW-0472">Membrane</keyword>
<name>A0A9W4UNL1_9PLEO</name>
<dbReference type="OrthoDB" id="206452at2759"/>
<evidence type="ECO:0000313" key="5">
    <source>
        <dbReference type="Proteomes" id="UP001152607"/>
    </source>
</evidence>
<dbReference type="Gene3D" id="1.10.357.40">
    <property type="entry name" value="YbiA-like"/>
    <property type="match status" value="1"/>
</dbReference>
<sequence length="147" mass="16665">MPRPSKHPSNTNTNAASSSSSRSQKPVFFHGPHRGNGYLSQWYWAPFIVDGIRYETAEKWMMLHKARTFHDEAAERAILASTDPKEAKELGRLVEGFDERVWDGGELSFSSPFSFTILFLLVLFAFCVIGSFRSSVFLRLMGKCLLI</sequence>
<keyword evidence="2" id="KW-1133">Transmembrane helix</keyword>
<dbReference type="Proteomes" id="UP001152607">
    <property type="component" value="Unassembled WGS sequence"/>
</dbReference>
<protein>
    <recommendedName>
        <fullName evidence="3">NADAR domain-containing protein</fullName>
    </recommendedName>
</protein>
<proteinExistence type="predicted"/>
<feature type="region of interest" description="Disordered" evidence="1">
    <location>
        <begin position="1"/>
        <end position="26"/>
    </location>
</feature>
<dbReference type="AlphaFoldDB" id="A0A9W4UNL1"/>
<evidence type="ECO:0000313" key="4">
    <source>
        <dbReference type="EMBL" id="CAI6340013.1"/>
    </source>
</evidence>
<organism evidence="4 5">
    <name type="scientific">Periconia digitata</name>
    <dbReference type="NCBI Taxonomy" id="1303443"/>
    <lineage>
        <taxon>Eukaryota</taxon>
        <taxon>Fungi</taxon>
        <taxon>Dikarya</taxon>
        <taxon>Ascomycota</taxon>
        <taxon>Pezizomycotina</taxon>
        <taxon>Dothideomycetes</taxon>
        <taxon>Pleosporomycetidae</taxon>
        <taxon>Pleosporales</taxon>
        <taxon>Massarineae</taxon>
        <taxon>Periconiaceae</taxon>
        <taxon>Periconia</taxon>
    </lineage>
</organism>
<feature type="domain" description="NADAR" evidence="3">
    <location>
        <begin position="28"/>
        <end position="103"/>
    </location>
</feature>
<dbReference type="InterPro" id="IPR037238">
    <property type="entry name" value="YbiA-like_sf"/>
</dbReference>
<dbReference type="InterPro" id="IPR012816">
    <property type="entry name" value="NADAR"/>
</dbReference>
<dbReference type="EMBL" id="CAOQHR010000010">
    <property type="protein sequence ID" value="CAI6340013.1"/>
    <property type="molecule type" value="Genomic_DNA"/>
</dbReference>
<comment type="caution">
    <text evidence="4">The sequence shown here is derived from an EMBL/GenBank/DDBJ whole genome shotgun (WGS) entry which is preliminary data.</text>
</comment>
<keyword evidence="2" id="KW-0812">Transmembrane</keyword>
<feature type="compositionally biased region" description="Low complexity" evidence="1">
    <location>
        <begin position="9"/>
        <end position="21"/>
    </location>
</feature>
<evidence type="ECO:0000256" key="1">
    <source>
        <dbReference type="SAM" id="MobiDB-lite"/>
    </source>
</evidence>
<evidence type="ECO:0000256" key="2">
    <source>
        <dbReference type="SAM" id="Phobius"/>
    </source>
</evidence>
<keyword evidence="5" id="KW-1185">Reference proteome</keyword>
<reference evidence="4" key="1">
    <citation type="submission" date="2023-01" db="EMBL/GenBank/DDBJ databases">
        <authorList>
            <person name="Van Ghelder C."/>
            <person name="Rancurel C."/>
        </authorList>
    </citation>
    <scope>NUCLEOTIDE SEQUENCE</scope>
    <source>
        <strain evidence="4">CNCM I-4278</strain>
    </source>
</reference>